<dbReference type="FunCoup" id="A0A059CA73">
    <property type="interactions" value="1464"/>
</dbReference>
<dbReference type="AlphaFoldDB" id="A0A059CA73"/>
<name>A0A059CA73_EUCGR</name>
<dbReference type="PANTHER" id="PTHR31900">
    <property type="entry name" value="F-BOX/RNI SUPERFAMILY PROTEIN-RELATED"/>
    <property type="match status" value="1"/>
</dbReference>
<dbReference type="KEGG" id="egr:104445733"/>
<dbReference type="InterPro" id="IPR053781">
    <property type="entry name" value="F-box_AtFBL13-like"/>
</dbReference>
<accession>A0A059CA73</accession>
<dbReference type="InterPro" id="IPR032675">
    <property type="entry name" value="LRR_dom_sf"/>
</dbReference>
<protein>
    <recommendedName>
        <fullName evidence="1">F-box domain-containing protein</fullName>
    </recommendedName>
</protein>
<dbReference type="SMART" id="SM00256">
    <property type="entry name" value="FBOX"/>
    <property type="match status" value="1"/>
</dbReference>
<dbReference type="Gene3D" id="1.20.1280.50">
    <property type="match status" value="1"/>
</dbReference>
<dbReference type="Gramene" id="KCW75353">
    <property type="protein sequence ID" value="KCW75353"/>
    <property type="gene ID" value="EUGRSUZ_E04101"/>
</dbReference>
<dbReference type="PROSITE" id="PS50181">
    <property type="entry name" value="FBOX"/>
    <property type="match status" value="1"/>
</dbReference>
<dbReference type="PANTHER" id="PTHR31900:SF30">
    <property type="entry name" value="SUPERFAMILY PROTEIN, PUTATIVE-RELATED"/>
    <property type="match status" value="1"/>
</dbReference>
<dbReference type="SMART" id="SM00579">
    <property type="entry name" value="FBD"/>
    <property type="match status" value="1"/>
</dbReference>
<dbReference type="Pfam" id="PF00646">
    <property type="entry name" value="F-box"/>
    <property type="match status" value="1"/>
</dbReference>
<dbReference type="Gramene" id="KCW75354">
    <property type="protein sequence ID" value="KCW75354"/>
    <property type="gene ID" value="EUGRSUZ_E04101"/>
</dbReference>
<dbReference type="OrthoDB" id="1298252at2759"/>
<gene>
    <name evidence="2" type="ORF">EUGRSUZ_E04101</name>
</gene>
<feature type="domain" description="F-box" evidence="1">
    <location>
        <begin position="30"/>
        <end position="84"/>
    </location>
</feature>
<dbReference type="eggNOG" id="ENOG502RYTW">
    <property type="taxonomic scope" value="Eukaryota"/>
</dbReference>
<evidence type="ECO:0000313" key="2">
    <source>
        <dbReference type="EMBL" id="KCW75353.1"/>
    </source>
</evidence>
<dbReference type="EMBL" id="KK198757">
    <property type="protein sequence ID" value="KCW75353.1"/>
    <property type="molecule type" value="Genomic_DNA"/>
</dbReference>
<dbReference type="SUPFAM" id="SSF52047">
    <property type="entry name" value="RNI-like"/>
    <property type="match status" value="1"/>
</dbReference>
<dbReference type="Pfam" id="PF24758">
    <property type="entry name" value="LRR_At5g56370"/>
    <property type="match status" value="1"/>
</dbReference>
<dbReference type="InterPro" id="IPR006566">
    <property type="entry name" value="FBD"/>
</dbReference>
<dbReference type="InterPro" id="IPR050232">
    <property type="entry name" value="FBL13/AtMIF1-like"/>
</dbReference>
<dbReference type="InterPro" id="IPR001810">
    <property type="entry name" value="F-box_dom"/>
</dbReference>
<dbReference type="Pfam" id="PF08387">
    <property type="entry name" value="FBD"/>
    <property type="match status" value="1"/>
</dbReference>
<dbReference type="SUPFAM" id="SSF81383">
    <property type="entry name" value="F-box domain"/>
    <property type="match status" value="1"/>
</dbReference>
<dbReference type="Gene3D" id="3.80.10.10">
    <property type="entry name" value="Ribonuclease Inhibitor"/>
    <property type="match status" value="1"/>
</dbReference>
<dbReference type="OMA" id="PRDENEM"/>
<proteinExistence type="predicted"/>
<dbReference type="EMBL" id="KK198757">
    <property type="protein sequence ID" value="KCW75354.1"/>
    <property type="molecule type" value="Genomic_DNA"/>
</dbReference>
<organism evidence="2">
    <name type="scientific">Eucalyptus grandis</name>
    <name type="common">Flooded gum</name>
    <dbReference type="NCBI Taxonomy" id="71139"/>
    <lineage>
        <taxon>Eukaryota</taxon>
        <taxon>Viridiplantae</taxon>
        <taxon>Streptophyta</taxon>
        <taxon>Embryophyta</taxon>
        <taxon>Tracheophyta</taxon>
        <taxon>Spermatophyta</taxon>
        <taxon>Magnoliopsida</taxon>
        <taxon>eudicotyledons</taxon>
        <taxon>Gunneridae</taxon>
        <taxon>Pentapetalae</taxon>
        <taxon>rosids</taxon>
        <taxon>malvids</taxon>
        <taxon>Myrtales</taxon>
        <taxon>Myrtaceae</taxon>
        <taxon>Myrtoideae</taxon>
        <taxon>Eucalypteae</taxon>
        <taxon>Eucalyptus</taxon>
    </lineage>
</organism>
<dbReference type="InterPro" id="IPR055411">
    <property type="entry name" value="LRR_FXL15/At3g58940/PEG3-like"/>
</dbReference>
<dbReference type="CDD" id="cd22160">
    <property type="entry name" value="F-box_AtFBL13-like"/>
    <property type="match status" value="1"/>
</dbReference>
<evidence type="ECO:0000259" key="1">
    <source>
        <dbReference type="PROSITE" id="PS50181"/>
    </source>
</evidence>
<dbReference type="InterPro" id="IPR036047">
    <property type="entry name" value="F-box-like_dom_sf"/>
</dbReference>
<sequence length="475" mass="54270">MMGENDEEVDATVLVSSKHRELIGSQVLSCKQLCDLPDEILLRVLDCLSTRAAVRTSVLSKRWRHLSKSIPSLDFDDENFFEKSQFLNFVEGALSFRDLSPLKVFSLSCYVAEGESRVNTWIDAAVRRKVQELCLCLVVEIDRPVEYTLPYGVFRCETLVKFHLEMFYNFRVPSEVCLPNLKVLTLDFVGFVNDISFEKLLSCPSLEELSLKSCRCGQIEVLNIGAPNLLKLSIFEPEFFAGLNRHCQLRIHGVRIKSLRYHGQYGGGDHTISCPSSLVEAVIVAFYPAEENPDWCADRVFKLLKGFSNVERLTLFYEGLWDMNEREDLLDSFPVFRSLTRLKFDISPVYLDCRALQVMLSQSPCLRSLVFARGLIEDSEMDGWTLDPVPECFLSSLKEVRICNFKAEDFELSAVRVLLGTAEVLEKFFIHCSRHYRENFQGSLMKHVMKLPRASDRCAISLEFGEKCSGCSRKI</sequence>
<reference evidence="2" key="1">
    <citation type="submission" date="2013-07" db="EMBL/GenBank/DDBJ databases">
        <title>The genome of Eucalyptus grandis.</title>
        <authorList>
            <person name="Schmutz J."/>
            <person name="Hayes R."/>
            <person name="Myburg A."/>
            <person name="Tuskan G."/>
            <person name="Grattapaglia D."/>
            <person name="Rokhsar D.S."/>
        </authorList>
    </citation>
    <scope>NUCLEOTIDE SEQUENCE</scope>
    <source>
        <tissue evidence="2">Leaf extractions</tissue>
    </source>
</reference>